<dbReference type="FunFam" id="1.10.418.10:FF:000001">
    <property type="entry name" value="Actinin alpha 1"/>
    <property type="match status" value="1"/>
</dbReference>
<evidence type="ECO:0000256" key="1">
    <source>
        <dbReference type="ARBA" id="ARBA00022737"/>
    </source>
</evidence>
<dbReference type="VEuPathDB" id="VectorBase:ACON2_041458"/>
<dbReference type="InterPro" id="IPR001715">
    <property type="entry name" value="CH_dom"/>
</dbReference>
<organism evidence="4">
    <name type="scientific">Anopheles coluzzii</name>
    <name type="common">African malaria mosquito</name>
    <dbReference type="NCBI Taxonomy" id="1518534"/>
    <lineage>
        <taxon>Eukaryota</taxon>
        <taxon>Metazoa</taxon>
        <taxon>Ecdysozoa</taxon>
        <taxon>Arthropoda</taxon>
        <taxon>Hexapoda</taxon>
        <taxon>Insecta</taxon>
        <taxon>Pterygota</taxon>
        <taxon>Neoptera</taxon>
        <taxon>Endopterygota</taxon>
        <taxon>Diptera</taxon>
        <taxon>Nematocera</taxon>
        <taxon>Culicoidea</taxon>
        <taxon>Culicidae</taxon>
        <taxon>Anophelinae</taxon>
        <taxon>Anopheles</taxon>
    </lineage>
</organism>
<dbReference type="SMART" id="SM00033">
    <property type="entry name" value="CH"/>
    <property type="match status" value="2"/>
</dbReference>
<dbReference type="PROSITE" id="PS50021">
    <property type="entry name" value="CH"/>
    <property type="match status" value="2"/>
</dbReference>
<dbReference type="PROSITE" id="PS00020">
    <property type="entry name" value="ACTININ_2"/>
    <property type="match status" value="1"/>
</dbReference>
<evidence type="ECO:0000259" key="3">
    <source>
        <dbReference type="PROSITE" id="PS50021"/>
    </source>
</evidence>
<feature type="domain" description="Calponin-homology (CH)" evidence="3">
    <location>
        <begin position="175"/>
        <end position="280"/>
    </location>
</feature>
<dbReference type="SUPFAM" id="SSF47576">
    <property type="entry name" value="Calponin-homology domain, CH-domain"/>
    <property type="match status" value="1"/>
</dbReference>
<feature type="domain" description="Calponin-homology (CH)" evidence="3">
    <location>
        <begin position="54"/>
        <end position="157"/>
    </location>
</feature>
<dbReference type="Pfam" id="PF00307">
    <property type="entry name" value="CH"/>
    <property type="match status" value="2"/>
</dbReference>
<dbReference type="Pfam" id="PF00435">
    <property type="entry name" value="Spectrin"/>
    <property type="match status" value="5"/>
</dbReference>
<dbReference type="EnsemblMetazoa" id="ACOM043059-RA">
    <property type="protein sequence ID" value="ACOM043059-PA.1"/>
    <property type="gene ID" value="ACOM043059"/>
</dbReference>
<dbReference type="PANTHER" id="PTHR11915">
    <property type="entry name" value="SPECTRIN/FILAMIN RELATED CYTOSKELETAL PROTEIN"/>
    <property type="match status" value="1"/>
</dbReference>
<dbReference type="InterPro" id="IPR002017">
    <property type="entry name" value="Spectrin_repeat"/>
</dbReference>
<dbReference type="GO" id="GO:0005737">
    <property type="term" value="C:cytoplasm"/>
    <property type="evidence" value="ECO:0007669"/>
    <property type="project" value="UniProtKB-ARBA"/>
</dbReference>
<dbReference type="FunFam" id="1.20.58.60:FF:000429">
    <property type="entry name" value="Beta-H spectrin"/>
    <property type="match status" value="1"/>
</dbReference>
<dbReference type="PROSITE" id="PS00019">
    <property type="entry name" value="ACTININ_1"/>
    <property type="match status" value="1"/>
</dbReference>
<keyword evidence="2" id="KW-0009">Actin-binding</keyword>
<dbReference type="CDD" id="cd21193">
    <property type="entry name" value="CH_beta_spectrin_rpt1"/>
    <property type="match status" value="1"/>
</dbReference>
<dbReference type="FunFam" id="1.20.58.60:FF:000145">
    <property type="entry name" value="Spectrin beta chain, non-erythrocytic"/>
    <property type="match status" value="1"/>
</dbReference>
<accession>A0A8W7Q4S1</accession>
<dbReference type="InterPro" id="IPR036872">
    <property type="entry name" value="CH_dom_sf"/>
</dbReference>
<name>A0A8W7Q4S1_ANOCL</name>
<keyword evidence="1" id="KW-0677">Repeat</keyword>
<dbReference type="Gene3D" id="1.10.418.10">
    <property type="entry name" value="Calponin-like domain"/>
    <property type="match status" value="2"/>
</dbReference>
<proteinExistence type="predicted"/>
<dbReference type="CDD" id="cd21194">
    <property type="entry name" value="CH_beta_spectrin_rpt2"/>
    <property type="match status" value="1"/>
</dbReference>
<sequence length="846" mass="98514">MSRYEYTAYRRSGSYYEPGGYAFQVQQRTNMTQREGIHKFENERIKTLQEERLHIQKKTFTKWMNSFLVKAKMEVDDLFIDLADGIKLLKLLEIISGEKLGKPNSGRMRVHKIENVNKSLAFLHTKVRLESIGAEDIVDHNPRLILGLIWTIILRFQIQEIEIDVDEENESSEKKSAKDALLLWCQRKTHGYQHVHITDFTNSWRSGLGFNALIHSHRPDLFDYNSLMPGRNIENLNHAFDVAERELGIPQLLDAEDIDTARPDEKSILTYVASYYHTFARMKSEQKGGKRIANIVNKLMDADKKKMQFEHLITNLLSWIRAKTVELEKRNFPNSVEGIQGELLAFKEYRTVEKPPKYKERSEIEALYFHVNTLLKSLNQPHYTPQDGKMINDIEKAWQRLENAEHNREVALRDELLRQEKLEQLNFKFEKKSVLREGYLNEMIQVLTDPRYGPALRQVDATVKKHEAISADILARADRFNDLTDMCNELHQENYHGKDRVKKRELEVITKWKELLELLENHKLKLSQMSSLMNLLREIDATMTTIKALQAQFASEDLDTELQWINEHLPAAKSEVIGQNLHQAQSLSKKHKKLEAEIEGHQPMINKTLTSAENLINQNHPERAKVKELCNSLEKAWADLQEQSAERSRKLELSLKAQQYLSDAGEIETWLGERNNVLRSSDYGRDRDSATKLLTKHKVIELELDTYSGIVSEMGHTASAMIAAKHPDSKVIAAKQQLIEKMLKSLQRLAGQRQLRLMESLYRHEYFVESAELEQWIKEQEQAVNSEDYGHDYEHLLILQNKFDDLKHRIEVGAERFNQCENFAKKLIGGDSPYVSEIEKRQELLR</sequence>
<dbReference type="FunFam" id="1.10.418.10:FF:000043">
    <property type="entry name" value="Spectrin beta chain, non-erythrocytic"/>
    <property type="match status" value="1"/>
</dbReference>
<dbReference type="CDD" id="cd00176">
    <property type="entry name" value="SPEC"/>
    <property type="match status" value="3"/>
</dbReference>
<dbReference type="InterPro" id="IPR001589">
    <property type="entry name" value="Actinin_actin-bd_CS"/>
</dbReference>
<dbReference type="GO" id="GO:0003779">
    <property type="term" value="F:actin binding"/>
    <property type="evidence" value="ECO:0007669"/>
    <property type="project" value="UniProtKB-KW"/>
</dbReference>
<dbReference type="SUPFAM" id="SSF46966">
    <property type="entry name" value="Spectrin repeat"/>
    <property type="match status" value="4"/>
</dbReference>
<protein>
    <recommendedName>
        <fullName evidence="3">Calponin-homology (CH) domain-containing protein</fullName>
    </recommendedName>
</protein>
<evidence type="ECO:0000313" key="4">
    <source>
        <dbReference type="EnsemblMetazoa" id="ACOM043059-PA.1"/>
    </source>
</evidence>
<dbReference type="SMART" id="SM00150">
    <property type="entry name" value="SPEC"/>
    <property type="match status" value="5"/>
</dbReference>
<dbReference type="FunFam" id="1.20.58.60:FF:000164">
    <property type="entry name" value="Uncharacterized protein, isoform B"/>
    <property type="match status" value="1"/>
</dbReference>
<reference evidence="4" key="1">
    <citation type="submission" date="2022-08" db="UniProtKB">
        <authorList>
            <consortium name="EnsemblMetazoa"/>
        </authorList>
    </citation>
    <scope>IDENTIFICATION</scope>
</reference>
<dbReference type="InterPro" id="IPR018159">
    <property type="entry name" value="Spectrin/alpha-actinin"/>
</dbReference>
<dbReference type="AlphaFoldDB" id="A0A8W7Q4S1"/>
<dbReference type="Proteomes" id="UP000075882">
    <property type="component" value="Unassembled WGS sequence"/>
</dbReference>
<dbReference type="Gene3D" id="1.20.58.60">
    <property type="match status" value="4"/>
</dbReference>
<evidence type="ECO:0000256" key="2">
    <source>
        <dbReference type="ARBA" id="ARBA00023203"/>
    </source>
</evidence>